<dbReference type="AlphaFoldDB" id="A0A516H002"/>
<dbReference type="GO" id="GO:0016987">
    <property type="term" value="F:sigma factor activity"/>
    <property type="evidence" value="ECO:0007669"/>
    <property type="project" value="UniProtKB-KW"/>
</dbReference>
<dbReference type="OrthoDB" id="9794372at2"/>
<dbReference type="Proteomes" id="UP000317496">
    <property type="component" value="Chromosome"/>
</dbReference>
<dbReference type="InterPro" id="IPR014284">
    <property type="entry name" value="RNA_pol_sigma-70_dom"/>
</dbReference>
<keyword evidence="4" id="KW-0804">Transcription</keyword>
<sequence length="188" mass="21089">MRGNKAGVRHPSAFGTAHLKYTGPLDVFVSQRSALVDYATPIVGDRSRAEDVVQEAFLRYAPAVEKGTEVDEPLRYLYRIVRNLAFDLRRRKTLERREADKGPEWWMVPATPQTPEEQLIETDTVSKFRLALAKQPAEIRTAIEMNKFGGHSLTDVAAHLNMPLTSVHRLVARGMADIIEELDGSPPP</sequence>
<comment type="similarity">
    <text evidence="1">Belongs to the sigma-70 factor family. ECF subfamily.</text>
</comment>
<dbReference type="Gene3D" id="1.10.10.10">
    <property type="entry name" value="Winged helix-like DNA-binding domain superfamily/Winged helix DNA-binding domain"/>
    <property type="match status" value="1"/>
</dbReference>
<reference evidence="6 7" key="1">
    <citation type="submission" date="2019-07" db="EMBL/GenBank/DDBJ databases">
        <title>Genome sequencing for Ferrovibrio sp. K5.</title>
        <authorList>
            <person name="Park S.-J."/>
        </authorList>
    </citation>
    <scope>NUCLEOTIDE SEQUENCE [LARGE SCALE GENOMIC DNA]</scope>
    <source>
        <strain evidence="6 7">K5</strain>
    </source>
</reference>
<dbReference type="GO" id="GO:0006352">
    <property type="term" value="P:DNA-templated transcription initiation"/>
    <property type="evidence" value="ECO:0007669"/>
    <property type="project" value="InterPro"/>
</dbReference>
<evidence type="ECO:0000313" key="6">
    <source>
        <dbReference type="EMBL" id="QDO97099.1"/>
    </source>
</evidence>
<dbReference type="Gene3D" id="1.10.1740.10">
    <property type="match status" value="1"/>
</dbReference>
<dbReference type="SUPFAM" id="SSF88659">
    <property type="entry name" value="Sigma3 and sigma4 domains of RNA polymerase sigma factors"/>
    <property type="match status" value="1"/>
</dbReference>
<evidence type="ECO:0000256" key="1">
    <source>
        <dbReference type="ARBA" id="ARBA00010641"/>
    </source>
</evidence>
<evidence type="ECO:0000256" key="3">
    <source>
        <dbReference type="ARBA" id="ARBA00023082"/>
    </source>
</evidence>
<feature type="domain" description="RNA polymerase sigma-70 region 2" evidence="5">
    <location>
        <begin position="33"/>
        <end position="93"/>
    </location>
</feature>
<gene>
    <name evidence="6" type="ORF">FNB15_07340</name>
</gene>
<dbReference type="EMBL" id="CP041636">
    <property type="protein sequence ID" value="QDO97099.1"/>
    <property type="molecule type" value="Genomic_DNA"/>
</dbReference>
<keyword evidence="7" id="KW-1185">Reference proteome</keyword>
<evidence type="ECO:0000256" key="4">
    <source>
        <dbReference type="ARBA" id="ARBA00023163"/>
    </source>
</evidence>
<protein>
    <submittedName>
        <fullName evidence="6">Sigma-70 family RNA polymerase sigma factor</fullName>
    </submittedName>
</protein>
<organism evidence="6 7">
    <name type="scientific">Ferrovibrio terrae</name>
    <dbReference type="NCBI Taxonomy" id="2594003"/>
    <lineage>
        <taxon>Bacteria</taxon>
        <taxon>Pseudomonadati</taxon>
        <taxon>Pseudomonadota</taxon>
        <taxon>Alphaproteobacteria</taxon>
        <taxon>Rhodospirillales</taxon>
        <taxon>Rhodospirillaceae</taxon>
        <taxon>Ferrovibrio</taxon>
    </lineage>
</organism>
<keyword evidence="2" id="KW-0805">Transcription regulation</keyword>
<evidence type="ECO:0000313" key="7">
    <source>
        <dbReference type="Proteomes" id="UP000317496"/>
    </source>
</evidence>
<evidence type="ECO:0000259" key="5">
    <source>
        <dbReference type="Pfam" id="PF04542"/>
    </source>
</evidence>
<keyword evidence="3" id="KW-0731">Sigma factor</keyword>
<dbReference type="PANTHER" id="PTHR43133">
    <property type="entry name" value="RNA POLYMERASE ECF-TYPE SIGMA FACTO"/>
    <property type="match status" value="1"/>
</dbReference>
<dbReference type="InterPro" id="IPR007627">
    <property type="entry name" value="RNA_pol_sigma70_r2"/>
</dbReference>
<dbReference type="NCBIfam" id="TIGR02937">
    <property type="entry name" value="sigma70-ECF"/>
    <property type="match status" value="1"/>
</dbReference>
<accession>A0A516H002</accession>
<dbReference type="PANTHER" id="PTHR43133:SF63">
    <property type="entry name" value="RNA POLYMERASE SIGMA FACTOR FECI-RELATED"/>
    <property type="match status" value="1"/>
</dbReference>
<dbReference type="InterPro" id="IPR013325">
    <property type="entry name" value="RNA_pol_sigma_r2"/>
</dbReference>
<dbReference type="SUPFAM" id="SSF88946">
    <property type="entry name" value="Sigma2 domain of RNA polymerase sigma factors"/>
    <property type="match status" value="1"/>
</dbReference>
<dbReference type="KEGG" id="fer:FNB15_07340"/>
<name>A0A516H002_9PROT</name>
<dbReference type="InterPro" id="IPR013324">
    <property type="entry name" value="RNA_pol_sigma_r3/r4-like"/>
</dbReference>
<evidence type="ECO:0000256" key="2">
    <source>
        <dbReference type="ARBA" id="ARBA00023015"/>
    </source>
</evidence>
<dbReference type="InterPro" id="IPR036388">
    <property type="entry name" value="WH-like_DNA-bd_sf"/>
</dbReference>
<proteinExistence type="inferred from homology"/>
<dbReference type="Pfam" id="PF04542">
    <property type="entry name" value="Sigma70_r2"/>
    <property type="match status" value="1"/>
</dbReference>
<dbReference type="InterPro" id="IPR039425">
    <property type="entry name" value="RNA_pol_sigma-70-like"/>
</dbReference>